<name>A0ABS6UYX8_9PSEU</name>
<keyword evidence="5" id="KW-1185">Reference proteome</keyword>
<feature type="region of interest" description="Disordered" evidence="1">
    <location>
        <begin position="250"/>
        <end position="288"/>
    </location>
</feature>
<evidence type="ECO:0000256" key="1">
    <source>
        <dbReference type="SAM" id="MobiDB-lite"/>
    </source>
</evidence>
<dbReference type="CDD" id="cd00143">
    <property type="entry name" value="PP2Cc"/>
    <property type="match status" value="1"/>
</dbReference>
<feature type="region of interest" description="Disordered" evidence="1">
    <location>
        <begin position="422"/>
        <end position="442"/>
    </location>
</feature>
<dbReference type="EMBL" id="JADQDK010000001">
    <property type="protein sequence ID" value="MBW0137201.1"/>
    <property type="molecule type" value="Genomic_DNA"/>
</dbReference>
<feature type="domain" description="PPM-type phosphatase" evidence="3">
    <location>
        <begin position="6"/>
        <end position="236"/>
    </location>
</feature>
<dbReference type="RefSeq" id="WP_218602433.1">
    <property type="nucleotide sequence ID" value="NZ_JADQDJ010000064.1"/>
</dbReference>
<evidence type="ECO:0000313" key="5">
    <source>
        <dbReference type="Proteomes" id="UP000694287"/>
    </source>
</evidence>
<keyword evidence="2" id="KW-0812">Transmembrane</keyword>
<evidence type="ECO:0000313" key="4">
    <source>
        <dbReference type="EMBL" id="MBW0137201.1"/>
    </source>
</evidence>
<comment type="caution">
    <text evidence="4">The sequence shown here is derived from an EMBL/GenBank/DDBJ whole genome shotgun (WGS) entry which is preliminary data.</text>
</comment>
<dbReference type="PANTHER" id="PTHR47992">
    <property type="entry name" value="PROTEIN PHOSPHATASE"/>
    <property type="match status" value="1"/>
</dbReference>
<reference evidence="4 5" key="1">
    <citation type="submission" date="2020-11" db="EMBL/GenBank/DDBJ databases">
        <title>Pseudonocardia abyssalis sp. nov. and Pseudonocardia oceani sp. nov., description and phylogenomic analysis of two novel actinomycetes isolated from the deep Southern Ocean.</title>
        <authorList>
            <person name="Parra J."/>
        </authorList>
    </citation>
    <scope>NUCLEOTIDE SEQUENCE [LARGE SCALE GENOMIC DNA]</scope>
    <source>
        <strain evidence="4 5">KRD-168</strain>
    </source>
</reference>
<dbReference type="InterPro" id="IPR001932">
    <property type="entry name" value="PPM-type_phosphatase-like_dom"/>
</dbReference>
<dbReference type="PROSITE" id="PS51746">
    <property type="entry name" value="PPM_2"/>
    <property type="match status" value="1"/>
</dbReference>
<protein>
    <submittedName>
        <fullName evidence="4">Serine/threonine-protein phosphatase</fullName>
    </submittedName>
</protein>
<dbReference type="Pfam" id="PF13672">
    <property type="entry name" value="PP2C_2"/>
    <property type="match status" value="1"/>
</dbReference>
<dbReference type="SMART" id="SM00331">
    <property type="entry name" value="PP2C_SIG"/>
    <property type="match status" value="1"/>
</dbReference>
<organism evidence="4 5">
    <name type="scientific">Pseudonocardia abyssalis</name>
    <dbReference type="NCBI Taxonomy" id="2792008"/>
    <lineage>
        <taxon>Bacteria</taxon>
        <taxon>Bacillati</taxon>
        <taxon>Actinomycetota</taxon>
        <taxon>Actinomycetes</taxon>
        <taxon>Pseudonocardiales</taxon>
        <taxon>Pseudonocardiaceae</taxon>
        <taxon>Pseudonocardia</taxon>
    </lineage>
</organism>
<proteinExistence type="predicted"/>
<dbReference type="SMART" id="SM00332">
    <property type="entry name" value="PP2Cc"/>
    <property type="match status" value="1"/>
</dbReference>
<dbReference type="Proteomes" id="UP000694287">
    <property type="component" value="Unassembled WGS sequence"/>
</dbReference>
<evidence type="ECO:0000256" key="2">
    <source>
        <dbReference type="SAM" id="Phobius"/>
    </source>
</evidence>
<feature type="transmembrane region" description="Helical" evidence="2">
    <location>
        <begin position="299"/>
        <end position="321"/>
    </location>
</feature>
<keyword evidence="2" id="KW-0472">Membrane</keyword>
<evidence type="ECO:0000259" key="3">
    <source>
        <dbReference type="PROSITE" id="PS51746"/>
    </source>
</evidence>
<keyword evidence="2" id="KW-1133">Transmembrane helix</keyword>
<sequence length="442" mass="46573">MTLVLRYSARSDRGLVRQNNQDAVYAGPRLLALADGMGGHAAGEVASSLVISALAPLDEDDPGDDLLRELRDATVEGNAAITQHVQEAPDLEGMGTTLTAILFAGSRLGLVHIGDSRAYQLRAGTFTQITKDDTFVQSLIDEGRITEEEAHTHPQRSLLLRAITGQDIDPSLTIREARAGDRYLLCSDGLSGVVSDETLADTLRGYRDPRECADRMIDLALRGGGPDNITCIVADVLDIEFGEDAPIVGGAAGDGRDDEVARPDSSAARASAATLTRPAPQRVAPAAQAPAAPRSRVRLVVAAVAVLVVLVGGGFLARVWVLQQYYVGADTDRVTIFQGVQGDVLGVPLHTVAERTDIALDDLPESDRSLVRGGIDAAGIEGAQGVVERLRTKMLEPCPAPTVPAPETALVPTLPDVTFPDYGTTPLPSVPPEPGINCRPVG</sequence>
<dbReference type="InterPro" id="IPR015655">
    <property type="entry name" value="PP2C"/>
</dbReference>
<gene>
    <name evidence="4" type="ORF">I4I81_23480</name>
</gene>
<accession>A0ABS6UYX8</accession>
<feature type="compositionally biased region" description="Low complexity" evidence="1">
    <location>
        <begin position="263"/>
        <end position="288"/>
    </location>
</feature>